<sequence length="61" mass="6688">MSEGRITNLDPLPVGTELLLKEKKPKKLLAKTGSETVMVMILGMLAILTGLILVIRRRSEA</sequence>
<proteinExistence type="predicted"/>
<accession>A0A6D2LX05</accession>
<keyword evidence="1" id="KW-0812">Transmembrane</keyword>
<gene>
    <name evidence="2" type="ORF">CPC231_08860</name>
</gene>
<protein>
    <submittedName>
        <fullName evidence="2">LPXTG cell wall anchor domain-containing protein</fullName>
    </submittedName>
</protein>
<dbReference type="NCBIfam" id="TIGR01167">
    <property type="entry name" value="LPXTG_anchor"/>
    <property type="match status" value="1"/>
</dbReference>
<evidence type="ECO:0000313" key="3">
    <source>
        <dbReference type="Proteomes" id="UP000000276"/>
    </source>
</evidence>
<organism evidence="2 3">
    <name type="scientific">Corynebacterium pseudotuberculosis (strain C231)</name>
    <dbReference type="NCBI Taxonomy" id="681645"/>
    <lineage>
        <taxon>Bacteria</taxon>
        <taxon>Bacillati</taxon>
        <taxon>Actinomycetota</taxon>
        <taxon>Actinomycetes</taxon>
        <taxon>Mycobacteriales</taxon>
        <taxon>Corynebacteriaceae</taxon>
        <taxon>Corynebacterium</taxon>
    </lineage>
</organism>
<dbReference type="KEGG" id="cpq:CPC231_08860"/>
<reference evidence="2 3" key="1">
    <citation type="journal article" date="2011" name="J. Bacteriol.">
        <title>Complete genome sequence of Corynebacterium pseudotuberculosis I19, a strain isolated from a cow in Israel with bovine mastitis.</title>
        <authorList>
            <consortium name="Consortium: Rede Paraense de Genomica e Proteomica (RPGP)"/>
            <person name="Silva A."/>
            <person name="Schneider M.P."/>
            <person name="Cerdeira L."/>
            <person name="Barbosa M.S."/>
            <person name="Ramos R.T."/>
            <person name="Carneiro A.R."/>
            <person name="Santos R."/>
            <person name="Lima M."/>
            <person name="D'Afonseca V."/>
            <person name="Almeida S.S."/>
            <person name="Santos A.R."/>
            <person name="Soares S.C."/>
            <person name="Pinto A.C."/>
            <person name="Ali A."/>
            <person name="Dorella F.A."/>
            <person name="Rocha F."/>
            <person name="de Abreu V.A."/>
            <person name="Trost E."/>
            <person name="Tauch A."/>
            <person name="Shpigel N."/>
            <person name="Miyoshi A."/>
            <person name="Azevedo V."/>
        </authorList>
    </citation>
    <scope>NUCLEOTIDE SEQUENCE [LARGE SCALE GENOMIC DNA]</scope>
    <source>
        <strain evidence="2 3">C231</strain>
    </source>
</reference>
<dbReference type="AlphaFoldDB" id="A0A6D2LX05"/>
<evidence type="ECO:0000313" key="2">
    <source>
        <dbReference type="EMBL" id="QHI00987.1"/>
    </source>
</evidence>
<evidence type="ECO:0000256" key="1">
    <source>
        <dbReference type="SAM" id="Phobius"/>
    </source>
</evidence>
<keyword evidence="1" id="KW-0472">Membrane</keyword>
<feature type="transmembrane region" description="Helical" evidence="1">
    <location>
        <begin position="37"/>
        <end position="55"/>
    </location>
</feature>
<dbReference type="Proteomes" id="UP000000276">
    <property type="component" value="Chromosome"/>
</dbReference>
<reference evidence="2 3" key="2">
    <citation type="journal article" date="2011" name="PLoS ONE">
        <title>Evidence for reductive genome evolution and lateral acquisition of virulence functions in two Corynebacterium pseudotuberculosis strains.</title>
        <authorList>
            <person name="Ruiz J.C."/>
            <person name="D'Afonseca V."/>
            <person name="Silva A."/>
            <person name="Ali A."/>
            <person name="Pinto A.C."/>
            <person name="Santos A.R."/>
            <person name="Rocha A.A."/>
            <person name="Lopes D.O."/>
            <person name="Dorella F.A."/>
            <person name="Pacheco L.G."/>
            <person name="Costa M.P."/>
            <person name="Turk M.Z."/>
            <person name="Seyffert N."/>
            <person name="Moraes P.M."/>
            <person name="Soares S.C."/>
            <person name="Almeida S.S."/>
            <person name="Castro T.L."/>
            <person name="Abreu V.A."/>
            <person name="Trost E."/>
            <person name="Baumbach J."/>
            <person name="Tauch A."/>
            <person name="Schneider M.P."/>
            <person name="McCulloch J."/>
            <person name="Cerdeira L.T."/>
            <person name="Ramos R.T."/>
            <person name="Zerlotini A."/>
            <person name="Dominitini A."/>
            <person name="Resende D.M."/>
            <person name="Coser E.M."/>
            <person name="Oliveira L.M."/>
            <person name="Pedrosa A.L."/>
            <person name="Vieira C.U."/>
            <person name="Guimaraes C.T."/>
            <person name="Bartholomeu D.C."/>
            <person name="Oliveira D.M."/>
            <person name="Santos F.R."/>
            <person name="Rabelo E.M."/>
            <person name="Lobo F.P."/>
            <person name="Franco G.R."/>
            <person name="Costa A.F."/>
            <person name="Castro I.M."/>
            <person name="Dias S.R."/>
            <person name="Ferro J.A."/>
            <person name="Ortega J.M."/>
            <person name="Paiva L.V."/>
            <person name="Goulart L.R."/>
            <person name="Almeida J.F."/>
            <person name="Ferro M.I."/>
            <person name="Carneiro N.P."/>
            <person name="Falcao P.R."/>
            <person name="Grynberg P."/>
            <person name="Teixeira S.M."/>
            <person name="Brommonschenkel S."/>
            <person name="Oliveira S.C."/>
            <person name="Meyer R."/>
            <person name="Moore R.J."/>
            <person name="Miyoshi A."/>
            <person name="Oliveira G.C."/>
            <person name="Azevedo V."/>
        </authorList>
    </citation>
    <scope>NUCLEOTIDE SEQUENCE [LARGE SCALE GENOMIC DNA]</scope>
    <source>
        <strain evidence="2 3">C231</strain>
    </source>
</reference>
<keyword evidence="1" id="KW-1133">Transmembrane helix</keyword>
<dbReference type="EMBL" id="CP001829">
    <property type="protein sequence ID" value="QHI00987.1"/>
    <property type="molecule type" value="Genomic_DNA"/>
</dbReference>
<name>A0A6D2LX05_CORP2</name>
<keyword evidence="3" id="KW-1185">Reference proteome</keyword>